<feature type="compositionally biased region" description="Basic and acidic residues" evidence="2">
    <location>
        <begin position="419"/>
        <end position="437"/>
    </location>
</feature>
<dbReference type="GO" id="GO:0008277">
    <property type="term" value="P:regulation of G protein-coupled receptor signaling pathway"/>
    <property type="evidence" value="ECO:0000318"/>
    <property type="project" value="GO_Central"/>
</dbReference>
<dbReference type="VEuPathDB" id="VectorBase:ISCP_014013"/>
<evidence type="ECO:0000259" key="5">
    <source>
        <dbReference type="PROSITE" id="PS50898"/>
    </source>
</evidence>
<dbReference type="Gene3D" id="1.10.167.10">
    <property type="entry name" value="Regulator of G-protein Signalling 4, domain 2"/>
    <property type="match status" value="1"/>
</dbReference>
<keyword evidence="1" id="KW-0343">GTPase activation</keyword>
<evidence type="ECO:0000313" key="6">
    <source>
        <dbReference type="EMBL" id="EEC06782.1"/>
    </source>
</evidence>
<dbReference type="PROSITE" id="PS50106">
    <property type="entry name" value="PDZ"/>
    <property type="match status" value="1"/>
</dbReference>
<sequence length="1065" mass="116818">AAAMHQTRRRKKRPSYGVRTVELSRGKKGFGFTISGQAPCILSCIVAGSPAERVGLRPGDFLVAVNGRNVSRAAHDDVVRLVGSSVQLLQLQIAENYCSDSSEEDEAAPERGHHARPRHRHVPRLAARDAGGLFPPGVMTRPVLFPSFVKQLFRPPYLRSNNGCIPRLIGRSCARHFPHKIRPEVRPGMSGRSSDGSPVGVQACQGDGNKALLDLILQQKGRRRTPPRAHPTVRTVVGYLGTIELPREVAGSRLQAIRSCVRRLRLEQKVHTLALLSVLRDGVELADLRGAALARFPAERIAFSGAYADDSRFLGLVTRGADGALSCHVLMVGLRLPPGGPRGAPPHESAEPILRAVAALYRRPEGGPDASPQPSRAGSSNSSNSDSGIGFRDEVCSEGSQPKERGAGNGSDRVLVVDMEPHPEGPEGALRAESERLRVRAVPDPVEAPEWDDPCQSSTRGQDGGSTPLRVSGPLCRRRHPRNDQSSQRSSPHHRPLADGRLNCAPCSVLAMTQFSVVLVASSLFVHCTKLVGLPRGAILLGLARVPGRQLRVERRKDWPRSSSLRRHRRRSRRRRNTREVGASQSCEIASVCEPTPHGKGHSSATRRLPFCVALRRPSQFGRPRRRAKISASAECVRVFWGWLPRVSGPICGQVVRRAVRWLLQAGTVSDGEVPSEKLSSSVQSLDQASDSSSSCDQPRGRVGRWLVGFEGLLHDPLGLLVFAEFLKKEFSQENIFFWVVCEQYRKMLSCDEVGRKMAAQDIYQKHLAPGAPEPVNVDGRAQQEVREGLEEAAPDLFVTAQKQILSLMKFDCYQRFLKSDLLKQCMMREVQGQPVLPELQGGQAPSCKEDKRRRSFLPWHKRHIEEKKQSNTAALVEGLTDASRVPDLKLVGSRLGERAAWTRKSRRKTARKASPDLAGSRSSLASSEASLGLLCSASREVWRDVRCTPNRRDRCVLSRIVLPDGSSTVVRMHRGETVGATLTPLLHKRSLNYSAVDVFVAGSDKPLSPGVDVSLVGCKEIRVEPRVVFCVVLPNSKLLGVKAPPRRSCGDVLRPVLAKYGVQL</sequence>
<dbReference type="Gene3D" id="2.30.29.30">
    <property type="entry name" value="Pleckstrin-homology domain (PH domain)/Phosphotyrosine-binding domain (PTB)"/>
    <property type="match status" value="1"/>
</dbReference>
<dbReference type="VEuPathDB" id="VectorBase:ISCI018160"/>
<dbReference type="InterPro" id="IPR036305">
    <property type="entry name" value="RGS_sf"/>
</dbReference>
<feature type="region of interest" description="Disordered" evidence="2">
    <location>
        <begin position="363"/>
        <end position="412"/>
    </location>
</feature>
<dbReference type="Gene3D" id="2.30.42.10">
    <property type="match status" value="1"/>
</dbReference>
<dbReference type="SUPFAM" id="SSF50729">
    <property type="entry name" value="PH domain-like"/>
    <property type="match status" value="1"/>
</dbReference>
<accession>B7PJL0</accession>
<dbReference type="PRINTS" id="PR01301">
    <property type="entry name" value="RGSPROTEIN"/>
</dbReference>
<dbReference type="Gene3D" id="3.10.20.90">
    <property type="entry name" value="Phosphatidylinositol 3-kinase Catalytic Subunit, Chain A, domain 1"/>
    <property type="match status" value="2"/>
</dbReference>
<dbReference type="EMBL" id="DS727209">
    <property type="protein sequence ID" value="EEC06782.1"/>
    <property type="molecule type" value="Genomic_DNA"/>
</dbReference>
<dbReference type="AlphaFoldDB" id="B7PJL0"/>
<dbReference type="FunFam" id="1.10.167.10:FF:000001">
    <property type="entry name" value="Putative regulator of g-protein signaling 12"/>
    <property type="match status" value="1"/>
</dbReference>
<dbReference type="EMBL" id="ABJB010376443">
    <property type="status" value="NOT_ANNOTATED_CDS"/>
    <property type="molecule type" value="Genomic_DNA"/>
</dbReference>
<evidence type="ECO:0000259" key="3">
    <source>
        <dbReference type="PROSITE" id="PS50106"/>
    </source>
</evidence>
<dbReference type="EMBL" id="ABJB010434036">
    <property type="status" value="NOT_ANNOTATED_CDS"/>
    <property type="molecule type" value="Genomic_DNA"/>
</dbReference>
<dbReference type="InterPro" id="IPR044926">
    <property type="entry name" value="RGS_subdomain_2"/>
</dbReference>
<dbReference type="PANTHER" id="PTHR45945">
    <property type="entry name" value="REGULATOR OF G-PROTEIN SIGNALING LOCO"/>
    <property type="match status" value="1"/>
</dbReference>
<dbReference type="Gene3D" id="1.10.196.10">
    <property type="match status" value="1"/>
</dbReference>
<dbReference type="SMART" id="SM00315">
    <property type="entry name" value="RGS"/>
    <property type="match status" value="1"/>
</dbReference>
<dbReference type="Pfam" id="PF02196">
    <property type="entry name" value="RBD"/>
    <property type="match status" value="1"/>
</dbReference>
<dbReference type="EMBL" id="ABJB010395241">
    <property type="status" value="NOT_ANNOTATED_CDS"/>
    <property type="molecule type" value="Genomic_DNA"/>
</dbReference>
<dbReference type="InterPro" id="IPR016137">
    <property type="entry name" value="RGS"/>
</dbReference>
<dbReference type="InterPro" id="IPR024066">
    <property type="entry name" value="RGS_subdom1/3"/>
</dbReference>
<feature type="region of interest" description="Disordered" evidence="2">
    <location>
        <begin position="444"/>
        <end position="498"/>
    </location>
</feature>
<dbReference type="GO" id="GO:0005096">
    <property type="term" value="F:GTPase activator activity"/>
    <property type="evidence" value="ECO:0000318"/>
    <property type="project" value="GO_Central"/>
</dbReference>
<dbReference type="PROSITE" id="PS50132">
    <property type="entry name" value="RGS"/>
    <property type="match status" value="1"/>
</dbReference>
<dbReference type="EnsemblMetazoa" id="ISCW018160-RA">
    <property type="protein sequence ID" value="ISCW018160-PA"/>
    <property type="gene ID" value="ISCW018160"/>
</dbReference>
<dbReference type="InterPro" id="IPR006020">
    <property type="entry name" value="PTB/PI_dom"/>
</dbReference>
<protein>
    <submittedName>
        <fullName evidence="6 7">Regulator of G protein signaling, putative</fullName>
    </submittedName>
</protein>
<dbReference type="SUPFAM" id="SSF48097">
    <property type="entry name" value="Regulator of G-protein signaling, RGS"/>
    <property type="match status" value="1"/>
</dbReference>
<name>B7PJL0_IXOSC</name>
<feature type="non-terminal residue" evidence="6">
    <location>
        <position position="1"/>
    </location>
</feature>
<reference evidence="6 8" key="1">
    <citation type="submission" date="2008-03" db="EMBL/GenBank/DDBJ databases">
        <title>Annotation of Ixodes scapularis.</title>
        <authorList>
            <consortium name="Ixodes scapularis Genome Project Consortium"/>
            <person name="Caler E."/>
            <person name="Hannick L.I."/>
            <person name="Bidwell S."/>
            <person name="Joardar V."/>
            <person name="Thiagarajan M."/>
            <person name="Amedeo P."/>
            <person name="Galinsky K.J."/>
            <person name="Schobel S."/>
            <person name="Inman J."/>
            <person name="Hostetler J."/>
            <person name="Miller J."/>
            <person name="Hammond M."/>
            <person name="Megy K."/>
            <person name="Lawson D."/>
            <person name="Kodira C."/>
            <person name="Sutton G."/>
            <person name="Meyer J."/>
            <person name="Hill C.A."/>
            <person name="Birren B."/>
            <person name="Nene V."/>
            <person name="Collins F."/>
            <person name="Alarcon-Chaidez F."/>
            <person name="Wikel S."/>
            <person name="Strausberg R."/>
        </authorList>
    </citation>
    <scope>NUCLEOTIDE SEQUENCE [LARGE SCALE GENOMIC DNA]</scope>
    <source>
        <strain evidence="8">Wikel</strain>
        <strain evidence="6">Wikel colony</strain>
    </source>
</reference>
<evidence type="ECO:0000313" key="7">
    <source>
        <dbReference type="EnsemblMetazoa" id="ISCW018160-PA"/>
    </source>
</evidence>
<organism>
    <name type="scientific">Ixodes scapularis</name>
    <name type="common">Black-legged tick</name>
    <name type="synonym">Deer tick</name>
    <dbReference type="NCBI Taxonomy" id="6945"/>
    <lineage>
        <taxon>Eukaryota</taxon>
        <taxon>Metazoa</taxon>
        <taxon>Ecdysozoa</taxon>
        <taxon>Arthropoda</taxon>
        <taxon>Chelicerata</taxon>
        <taxon>Arachnida</taxon>
        <taxon>Acari</taxon>
        <taxon>Parasitiformes</taxon>
        <taxon>Ixodida</taxon>
        <taxon>Ixodoidea</taxon>
        <taxon>Ixodidae</taxon>
        <taxon>Ixodinae</taxon>
        <taxon>Ixodes</taxon>
    </lineage>
</organism>
<dbReference type="EMBL" id="ABJB010237976">
    <property type="status" value="NOT_ANNOTATED_CDS"/>
    <property type="molecule type" value="Genomic_DNA"/>
</dbReference>
<evidence type="ECO:0000259" key="4">
    <source>
        <dbReference type="PROSITE" id="PS50132"/>
    </source>
</evidence>
<feature type="non-terminal residue" evidence="6">
    <location>
        <position position="1065"/>
    </location>
</feature>
<feature type="compositionally biased region" description="Basic residues" evidence="2">
    <location>
        <begin position="903"/>
        <end position="912"/>
    </location>
</feature>
<evidence type="ECO:0000256" key="1">
    <source>
        <dbReference type="ARBA" id="ARBA00022468"/>
    </source>
</evidence>
<dbReference type="Proteomes" id="UP000001555">
    <property type="component" value="Unassembled WGS sequence"/>
</dbReference>
<dbReference type="GO" id="GO:0005886">
    <property type="term" value="C:plasma membrane"/>
    <property type="evidence" value="ECO:0000318"/>
    <property type="project" value="GO_Central"/>
</dbReference>
<dbReference type="InterPro" id="IPR036034">
    <property type="entry name" value="PDZ_sf"/>
</dbReference>
<gene>
    <name evidence="6" type="ORF">IscW_ISCW018160</name>
</gene>
<evidence type="ECO:0000256" key="2">
    <source>
        <dbReference type="SAM" id="MobiDB-lite"/>
    </source>
</evidence>
<dbReference type="InterPro" id="IPR003116">
    <property type="entry name" value="RBD_dom"/>
</dbReference>
<dbReference type="Pfam" id="PF00615">
    <property type="entry name" value="RGS"/>
    <property type="match status" value="1"/>
</dbReference>
<feature type="domain" description="RBD" evidence="5">
    <location>
        <begin position="957"/>
        <end position="1027"/>
    </location>
</feature>
<dbReference type="GO" id="GO:0007165">
    <property type="term" value="P:signal transduction"/>
    <property type="evidence" value="ECO:0007669"/>
    <property type="project" value="InterPro"/>
</dbReference>
<dbReference type="PROSITE" id="PS50898">
    <property type="entry name" value="RBD"/>
    <property type="match status" value="2"/>
</dbReference>
<feature type="domain" description="PDZ" evidence="3">
    <location>
        <begin position="20"/>
        <end position="97"/>
    </location>
</feature>
<feature type="domain" description="RBD" evidence="5">
    <location>
        <begin position="1028"/>
        <end position="1065"/>
    </location>
</feature>
<dbReference type="PaxDb" id="6945-B7PJL0"/>
<feature type="compositionally biased region" description="Basic and acidic residues" evidence="2">
    <location>
        <begin position="391"/>
        <end position="406"/>
    </location>
</feature>
<dbReference type="SMART" id="SM00228">
    <property type="entry name" value="PDZ"/>
    <property type="match status" value="1"/>
</dbReference>
<keyword evidence="8" id="KW-1185">Reference proteome</keyword>
<dbReference type="InterPro" id="IPR001478">
    <property type="entry name" value="PDZ"/>
</dbReference>
<feature type="region of interest" description="Disordered" evidence="2">
    <location>
        <begin position="672"/>
        <end position="700"/>
    </location>
</feature>
<feature type="region of interest" description="Disordered" evidence="2">
    <location>
        <begin position="100"/>
        <end position="120"/>
    </location>
</feature>
<proteinExistence type="predicted"/>
<dbReference type="GO" id="GO:0005634">
    <property type="term" value="C:nucleus"/>
    <property type="evidence" value="ECO:0000318"/>
    <property type="project" value="GO_Central"/>
</dbReference>
<dbReference type="SUPFAM" id="SSF50156">
    <property type="entry name" value="PDZ domain-like"/>
    <property type="match status" value="1"/>
</dbReference>
<feature type="compositionally biased region" description="Low complexity" evidence="2">
    <location>
        <begin position="372"/>
        <end position="388"/>
    </location>
</feature>
<dbReference type="CDD" id="cd06710">
    <property type="entry name" value="PDZ_RGS12-like"/>
    <property type="match status" value="1"/>
</dbReference>
<dbReference type="FunCoup" id="B7PJL0">
    <property type="interactions" value="572"/>
</dbReference>
<dbReference type="GO" id="GO:0005737">
    <property type="term" value="C:cytoplasm"/>
    <property type="evidence" value="ECO:0000318"/>
    <property type="project" value="GO_Central"/>
</dbReference>
<dbReference type="SMART" id="SM00455">
    <property type="entry name" value="RBD"/>
    <property type="match status" value="1"/>
</dbReference>
<feature type="region of interest" description="Disordered" evidence="2">
    <location>
        <begin position="418"/>
        <end position="437"/>
    </location>
</feature>
<dbReference type="OrthoDB" id="196547at2759"/>
<dbReference type="InterPro" id="IPR011993">
    <property type="entry name" value="PH-like_dom_sf"/>
</dbReference>
<feature type="domain" description="RGS" evidence="4">
    <location>
        <begin position="709"/>
        <end position="827"/>
    </location>
</feature>
<dbReference type="Pfam" id="PF00595">
    <property type="entry name" value="PDZ"/>
    <property type="match status" value="1"/>
</dbReference>
<dbReference type="PANTHER" id="PTHR45945:SF3">
    <property type="entry name" value="REGULATOR OF G-PROTEIN SIGNALING LOCO"/>
    <property type="match status" value="1"/>
</dbReference>
<dbReference type="VEuPathDB" id="VectorBase:ISCW018160"/>
<evidence type="ECO:0000313" key="8">
    <source>
        <dbReference type="Proteomes" id="UP000001555"/>
    </source>
</evidence>
<dbReference type="InterPro" id="IPR029071">
    <property type="entry name" value="Ubiquitin-like_domsf"/>
</dbReference>
<dbReference type="HOGENOM" id="CLU_002190_0_0_1"/>
<dbReference type="SUPFAM" id="SSF54236">
    <property type="entry name" value="Ubiquitin-like"/>
    <property type="match status" value="2"/>
</dbReference>
<feature type="compositionally biased region" description="Low complexity" evidence="2">
    <location>
        <begin position="680"/>
        <end position="698"/>
    </location>
</feature>
<feature type="region of interest" description="Disordered" evidence="2">
    <location>
        <begin position="556"/>
        <end position="583"/>
    </location>
</feature>
<dbReference type="STRING" id="6945.B7PJL0"/>
<reference evidence="7" key="2">
    <citation type="submission" date="2020-05" db="UniProtKB">
        <authorList>
            <consortium name="EnsemblMetazoa"/>
        </authorList>
    </citation>
    <scope>IDENTIFICATION</scope>
    <source>
        <strain evidence="7">wikel</strain>
    </source>
</reference>
<dbReference type="CDD" id="cd01817">
    <property type="entry name" value="RBD1_RGS12_like"/>
    <property type="match status" value="1"/>
</dbReference>
<feature type="region of interest" description="Disordered" evidence="2">
    <location>
        <begin position="903"/>
        <end position="922"/>
    </location>
</feature>
<feature type="compositionally biased region" description="Basic residues" evidence="2">
    <location>
        <begin position="564"/>
        <end position="577"/>
    </location>
</feature>
<dbReference type="SMART" id="SM00462">
    <property type="entry name" value="PTB"/>
    <property type="match status" value="1"/>
</dbReference>
<dbReference type="InterPro" id="IPR046995">
    <property type="entry name" value="RGS10/12/14-like"/>
</dbReference>